<dbReference type="EMBL" id="RZGZ01000001">
    <property type="protein sequence ID" value="RUR03102.1"/>
    <property type="molecule type" value="Genomic_DNA"/>
</dbReference>
<dbReference type="RefSeq" id="WP_127046166.1">
    <property type="nucleotide sequence ID" value="NZ_RZGZ01000001.1"/>
</dbReference>
<evidence type="ECO:0000313" key="3">
    <source>
        <dbReference type="Proteomes" id="UP000274909"/>
    </source>
</evidence>
<sequence>MTTAPTTQPTRPRTTHPRRTPLFIHIAAWSVPTLVLTQFSMVAIVPVAVLLIGSVVSPRARALRWWAGALAAAYATPLAIWALREDGAQSLSKDMHPALGGLIVAVSVAFLIRIYTRRNR</sequence>
<evidence type="ECO:0000256" key="1">
    <source>
        <dbReference type="SAM" id="Phobius"/>
    </source>
</evidence>
<keyword evidence="1" id="KW-0812">Transmembrane</keyword>
<dbReference type="OrthoDB" id="5122469at2"/>
<keyword evidence="3" id="KW-1185">Reference proteome</keyword>
<feature type="transmembrane region" description="Helical" evidence="1">
    <location>
        <begin position="65"/>
        <end position="83"/>
    </location>
</feature>
<comment type="caution">
    <text evidence="2">The sequence shown here is derived from an EMBL/GenBank/DDBJ whole genome shotgun (WGS) entry which is preliminary data.</text>
</comment>
<name>A0A433JVA3_9MICO</name>
<gene>
    <name evidence="2" type="ORF">ELQ94_00645</name>
</gene>
<dbReference type="AlphaFoldDB" id="A0A433JVA3"/>
<feature type="transmembrane region" description="Helical" evidence="1">
    <location>
        <begin position="95"/>
        <end position="115"/>
    </location>
</feature>
<keyword evidence="1" id="KW-1133">Transmembrane helix</keyword>
<organism evidence="2 3">
    <name type="scientific">Labedella endophytica</name>
    <dbReference type="NCBI Taxonomy" id="1523160"/>
    <lineage>
        <taxon>Bacteria</taxon>
        <taxon>Bacillati</taxon>
        <taxon>Actinomycetota</taxon>
        <taxon>Actinomycetes</taxon>
        <taxon>Micrococcales</taxon>
        <taxon>Microbacteriaceae</taxon>
        <taxon>Labedella</taxon>
    </lineage>
</organism>
<keyword evidence="1" id="KW-0472">Membrane</keyword>
<reference evidence="2 3" key="1">
    <citation type="submission" date="2018-12" db="EMBL/GenBank/DDBJ databases">
        <authorList>
            <person name="Li F."/>
        </authorList>
    </citation>
    <scope>NUCLEOTIDE SEQUENCE [LARGE SCALE GENOMIC DNA]</scope>
    <source>
        <strain evidence="2 3">EGI 6500705</strain>
    </source>
</reference>
<dbReference type="Proteomes" id="UP000274909">
    <property type="component" value="Unassembled WGS sequence"/>
</dbReference>
<feature type="transmembrane region" description="Helical" evidence="1">
    <location>
        <begin position="22"/>
        <end position="53"/>
    </location>
</feature>
<evidence type="ECO:0000313" key="2">
    <source>
        <dbReference type="EMBL" id="RUR03102.1"/>
    </source>
</evidence>
<protein>
    <submittedName>
        <fullName evidence="2">Uncharacterized protein</fullName>
    </submittedName>
</protein>
<proteinExistence type="predicted"/>
<accession>A0A433JVA3</accession>